<dbReference type="EMBL" id="KZ824933">
    <property type="protein sequence ID" value="RAH75356.1"/>
    <property type="molecule type" value="Genomic_DNA"/>
</dbReference>
<sequence length="185" mass="19628">MAPIPQVMSDASSPEEGRRRSSPSADGTILLKTTDVNGLRNLAASKEVGYYLIPVEGNLGEISGLSVEANQTFVFVLSTEPFCVLLRAVFCPAFCMSPWKTKTHGPLPTSGNESSGTGDDAAAAVDLAPVAPFPVAFLPRSCSSRGAPVVVDADSSRTSFVASLSVIEEEEEEEEEEEKAKMKDE</sequence>
<evidence type="ECO:0000313" key="1">
    <source>
        <dbReference type="EMBL" id="RAH75356.1"/>
    </source>
</evidence>
<reference evidence="1" key="1">
    <citation type="submission" date="2018-02" db="EMBL/GenBank/DDBJ databases">
        <title>The genomes of Aspergillus section Nigri reveals drivers in fungal speciation.</title>
        <authorList>
            <consortium name="DOE Joint Genome Institute"/>
            <person name="Vesth T.C."/>
            <person name="Nybo J."/>
            <person name="Theobald S."/>
            <person name="Brandl J."/>
            <person name="Frisvad J.C."/>
            <person name="Nielsen K.F."/>
            <person name="Lyhne E.K."/>
            <person name="Kogle M.E."/>
            <person name="Kuo A."/>
            <person name="Riley R."/>
            <person name="Clum A."/>
            <person name="Nolan M."/>
            <person name="Lipzen A."/>
            <person name="Salamov A."/>
            <person name="Henrissat B."/>
            <person name="Wiebenga A."/>
            <person name="De vries R.P."/>
            <person name="Grigoriev I.V."/>
            <person name="Mortensen U.H."/>
            <person name="Andersen M.R."/>
            <person name="Baker S.E."/>
        </authorList>
    </citation>
    <scope>NUCLEOTIDE SEQUENCE</scope>
    <source>
        <strain evidence="1">CBS 121060</strain>
    </source>
</reference>
<name>A0ACD1HP78_9EURO</name>
<organism evidence="1 2">
    <name type="scientific">Aspergillus aculeatinus CBS 121060</name>
    <dbReference type="NCBI Taxonomy" id="1448322"/>
    <lineage>
        <taxon>Eukaryota</taxon>
        <taxon>Fungi</taxon>
        <taxon>Dikarya</taxon>
        <taxon>Ascomycota</taxon>
        <taxon>Pezizomycotina</taxon>
        <taxon>Eurotiomycetes</taxon>
        <taxon>Eurotiomycetidae</taxon>
        <taxon>Eurotiales</taxon>
        <taxon>Aspergillaceae</taxon>
        <taxon>Aspergillus</taxon>
        <taxon>Aspergillus subgen. Circumdati</taxon>
    </lineage>
</organism>
<dbReference type="Proteomes" id="UP000249661">
    <property type="component" value="Unassembled WGS sequence"/>
</dbReference>
<evidence type="ECO:0000313" key="2">
    <source>
        <dbReference type="Proteomes" id="UP000249661"/>
    </source>
</evidence>
<keyword evidence="2" id="KW-1185">Reference proteome</keyword>
<accession>A0ACD1HP78</accession>
<proteinExistence type="predicted"/>
<protein>
    <submittedName>
        <fullName evidence="1">Uncharacterized protein</fullName>
    </submittedName>
</protein>
<gene>
    <name evidence="1" type="ORF">BO66DRAFT_433435</name>
</gene>